<keyword evidence="3" id="KW-1185">Reference proteome</keyword>
<dbReference type="AlphaFoldDB" id="A0AAV7I039"/>
<dbReference type="EMBL" id="JAHXZJ010002609">
    <property type="protein sequence ID" value="KAH0540217.1"/>
    <property type="molecule type" value="Genomic_DNA"/>
</dbReference>
<gene>
    <name evidence="2" type="ORF">KQX54_014663</name>
</gene>
<evidence type="ECO:0000313" key="3">
    <source>
        <dbReference type="Proteomes" id="UP000826195"/>
    </source>
</evidence>
<reference evidence="2 3" key="1">
    <citation type="journal article" date="2021" name="J. Hered.">
        <title>A chromosome-level genome assembly of the parasitoid wasp, Cotesia glomerata (Hymenoptera: Braconidae).</title>
        <authorList>
            <person name="Pinto B.J."/>
            <person name="Weis J.J."/>
            <person name="Gamble T."/>
            <person name="Ode P.J."/>
            <person name="Paul R."/>
            <person name="Zaspel J.M."/>
        </authorList>
    </citation>
    <scope>NUCLEOTIDE SEQUENCE [LARGE SCALE GENOMIC DNA]</scope>
    <source>
        <strain evidence="2">CgM1</strain>
    </source>
</reference>
<dbReference type="Proteomes" id="UP000826195">
    <property type="component" value="Unassembled WGS sequence"/>
</dbReference>
<feature type="region of interest" description="Disordered" evidence="1">
    <location>
        <begin position="1"/>
        <end position="25"/>
    </location>
</feature>
<feature type="compositionally biased region" description="Basic and acidic residues" evidence="1">
    <location>
        <begin position="7"/>
        <end position="25"/>
    </location>
</feature>
<name>A0AAV7I039_COTGL</name>
<organism evidence="2 3">
    <name type="scientific">Cotesia glomerata</name>
    <name type="common">Lepidopteran parasitic wasp</name>
    <name type="synonym">Apanteles glomeratus</name>
    <dbReference type="NCBI Taxonomy" id="32391"/>
    <lineage>
        <taxon>Eukaryota</taxon>
        <taxon>Metazoa</taxon>
        <taxon>Ecdysozoa</taxon>
        <taxon>Arthropoda</taxon>
        <taxon>Hexapoda</taxon>
        <taxon>Insecta</taxon>
        <taxon>Pterygota</taxon>
        <taxon>Neoptera</taxon>
        <taxon>Endopterygota</taxon>
        <taxon>Hymenoptera</taxon>
        <taxon>Apocrita</taxon>
        <taxon>Ichneumonoidea</taxon>
        <taxon>Braconidae</taxon>
        <taxon>Microgastrinae</taxon>
        <taxon>Cotesia</taxon>
    </lineage>
</organism>
<protein>
    <submittedName>
        <fullName evidence="2">Uncharacterized protein</fullName>
    </submittedName>
</protein>
<comment type="caution">
    <text evidence="2">The sequence shown here is derived from an EMBL/GenBank/DDBJ whole genome shotgun (WGS) entry which is preliminary data.</text>
</comment>
<accession>A0AAV7I039</accession>
<sequence length="141" mass="16761">MSIDATSGKEKFIEKNRKEKEKIGEKENEKVNVINGEVRVMEEEIRPINVVAIKLDHTYYLRKEEEEFLMDLNKPQRIETKKNENFRVEKVQNEVKLVLKEKPKLKKEMKKKLPTPKTEKIKLNLSKKKPPVENTWCTARI</sequence>
<evidence type="ECO:0000313" key="2">
    <source>
        <dbReference type="EMBL" id="KAH0540217.1"/>
    </source>
</evidence>
<proteinExistence type="predicted"/>
<evidence type="ECO:0000256" key="1">
    <source>
        <dbReference type="SAM" id="MobiDB-lite"/>
    </source>
</evidence>